<feature type="region of interest" description="Disordered" evidence="1">
    <location>
        <begin position="933"/>
        <end position="952"/>
    </location>
</feature>
<keyword evidence="3" id="KW-0732">Signal</keyword>
<feature type="compositionally biased region" description="Polar residues" evidence="1">
    <location>
        <begin position="339"/>
        <end position="348"/>
    </location>
</feature>
<feature type="compositionally biased region" description="Low complexity" evidence="1">
    <location>
        <begin position="894"/>
        <end position="905"/>
    </location>
</feature>
<feature type="signal peptide" evidence="3">
    <location>
        <begin position="1"/>
        <end position="27"/>
    </location>
</feature>
<name>A0AAN9BLZ9_9CAEN</name>
<keyword evidence="2" id="KW-0472">Membrane</keyword>
<evidence type="ECO:0000256" key="3">
    <source>
        <dbReference type="SAM" id="SignalP"/>
    </source>
</evidence>
<reference evidence="4 5" key="1">
    <citation type="submission" date="2024-02" db="EMBL/GenBank/DDBJ databases">
        <title>Chromosome-scale genome assembly of the rough periwinkle Littorina saxatilis.</title>
        <authorList>
            <person name="De Jode A."/>
            <person name="Faria R."/>
            <person name="Formenti G."/>
            <person name="Sims Y."/>
            <person name="Smith T.P."/>
            <person name="Tracey A."/>
            <person name="Wood J.M.D."/>
            <person name="Zagrodzka Z.B."/>
            <person name="Johannesson K."/>
            <person name="Butlin R.K."/>
            <person name="Leder E.H."/>
        </authorList>
    </citation>
    <scope>NUCLEOTIDE SEQUENCE [LARGE SCALE GENOMIC DNA]</scope>
    <source>
        <strain evidence="4">Snail1</strain>
        <tissue evidence="4">Muscle</tissue>
    </source>
</reference>
<feature type="region of interest" description="Disordered" evidence="1">
    <location>
        <begin position="966"/>
        <end position="1173"/>
    </location>
</feature>
<feature type="compositionally biased region" description="Basic and acidic residues" evidence="1">
    <location>
        <begin position="1074"/>
        <end position="1111"/>
    </location>
</feature>
<feature type="region of interest" description="Disordered" evidence="1">
    <location>
        <begin position="654"/>
        <end position="701"/>
    </location>
</feature>
<feature type="transmembrane region" description="Helical" evidence="2">
    <location>
        <begin position="591"/>
        <end position="615"/>
    </location>
</feature>
<feature type="compositionally biased region" description="Low complexity" evidence="1">
    <location>
        <begin position="302"/>
        <end position="314"/>
    </location>
</feature>
<sequence length="1173" mass="124890">MTTSGEVSLKYRVFLLCSGLLISCGYCSESTSIVYRPGGRRASRLCGAVDTNASVQLSCPQNTWFHVIQKLSSEHNLDSRNCSTVKYPNATQVLASSMHAPALNTECRGPNRTNSDSGDQLCNETVQVQLLLTTSEVQFFEAAYECLNDSKMFNMCDELTETIRPASSPAGDMYLASPSFFSSHTPDTTCTCSMTTQNRFSAKALYLSLSSNPSADWNITCEECGYNFQYNKNPTVNEVLFQSMGQNTTYTLQIDFRPSRGLGADDNELWISFKGGSSIQLACNVPLVTTTPGPATTKSFQGTTTSGTPNITNTAPSGDTTLVPGRNDTLSTAVDPKISTENSTQLTDSESTTVVLGTTTTDTTDTTVTVETSTTSSGVTASPTGVTASPRTTTTTAAVSREAVTNTTLTATSTEVSTLSSTTNNASVEQNATSTSSITVGLTTEATSKRADNSTQVEVTTPAPPVSTDTQGTTGTTITTPPSAYTSTPPSTTTATTPPAALTTPTTTSKTSLITTEGSPDKSTTQEMLTSSPNNTTSQEMETTRSVYTQSSSSTTTEEGAEVTSPAVPGEETSTSVVDAAPSKTSGLDDMYIYIIIAVVVVVLLILVITVILAVRRRRRMMADPNTDRKQFFVPGGDSESGITGRRISLHNSETDLTTNNNDETTVSHYAKGESSSRGQGKHAGKTFPLDAESSSGQPEKMAMTTFGKPVKSSLKKNNGNGQEEVTATQGQLASQELSTDGVDGGQQVAHAGNPPGDHTFFILEPQPEVKKKRGVLFLTDKKGRDLLRDKDGNIIGFDDDDSDDVYYDIKPSKSTATHHVNEFPRRPSSHVYSEVDDDVVKENEENNDAGSSGPVAAKHADVTPGRLSFHEYSEIELPAATHSEAMKGKKTPRSSQPRTSTSMSDGACEDVDFKPDRDKDDFIIDNVAYESTDSLGPTATSAQQKSAGHVDDDTIMIDNVAYESTDSLGLNSHARQTEQKDASRGDGDGFKIDNVAYESADSLIVKPNASSGHTDEHDSIVPAQSAVGGADSQQAEASVDEDGDGYVKIKDTHEAKRASGLRTSVPAEQKGNSPEDNKSDSIKTVHHNDHKLVDNADENRTSDELLHEWSSDLDTDDTVGRKPGGKAHISNISIQRDEAKEAVDSAGGEDVSSDGKASSSRVHVEAMRTSSV</sequence>
<evidence type="ECO:0000313" key="4">
    <source>
        <dbReference type="EMBL" id="KAK7108082.1"/>
    </source>
</evidence>
<evidence type="ECO:0000256" key="1">
    <source>
        <dbReference type="SAM" id="MobiDB-lite"/>
    </source>
</evidence>
<accession>A0AAN9BLZ9</accession>
<feature type="region of interest" description="Disordered" evidence="1">
    <location>
        <begin position="415"/>
        <end position="582"/>
    </location>
</feature>
<feature type="compositionally biased region" description="Low complexity" evidence="1">
    <location>
        <begin position="544"/>
        <end position="565"/>
    </location>
</feature>
<feature type="compositionally biased region" description="Polar residues" evidence="1">
    <location>
        <begin position="517"/>
        <end position="541"/>
    </location>
</feature>
<dbReference type="AlphaFoldDB" id="A0AAN9BLZ9"/>
<keyword evidence="2" id="KW-0812">Transmembrane</keyword>
<gene>
    <name evidence="4" type="ORF">V1264_015881</name>
</gene>
<feature type="compositionally biased region" description="Polar residues" evidence="1">
    <location>
        <begin position="425"/>
        <end position="446"/>
    </location>
</feature>
<feature type="compositionally biased region" description="Low complexity" evidence="1">
    <location>
        <begin position="415"/>
        <end position="424"/>
    </location>
</feature>
<feature type="compositionally biased region" description="Basic and acidic residues" evidence="1">
    <location>
        <begin position="1046"/>
        <end position="1058"/>
    </location>
</feature>
<evidence type="ECO:0000313" key="5">
    <source>
        <dbReference type="Proteomes" id="UP001374579"/>
    </source>
</evidence>
<feature type="region of interest" description="Disordered" evidence="1">
    <location>
        <begin position="367"/>
        <end position="391"/>
    </location>
</feature>
<feature type="region of interest" description="Disordered" evidence="1">
    <location>
        <begin position="294"/>
        <end position="351"/>
    </location>
</feature>
<evidence type="ECO:0000256" key="2">
    <source>
        <dbReference type="SAM" id="Phobius"/>
    </source>
</evidence>
<dbReference type="EMBL" id="JBAMIC010000004">
    <property type="protein sequence ID" value="KAK7108082.1"/>
    <property type="molecule type" value="Genomic_DNA"/>
</dbReference>
<feature type="chain" id="PRO_5042857134" evidence="3">
    <location>
        <begin position="28"/>
        <end position="1173"/>
    </location>
</feature>
<feature type="compositionally biased region" description="Low complexity" evidence="1">
    <location>
        <begin position="467"/>
        <end position="516"/>
    </location>
</feature>
<protein>
    <submittedName>
        <fullName evidence="4">Uncharacterized protein</fullName>
    </submittedName>
</protein>
<keyword evidence="2" id="KW-1133">Transmembrane helix</keyword>
<keyword evidence="5" id="KW-1185">Reference proteome</keyword>
<feature type="compositionally biased region" description="Basic and acidic residues" evidence="1">
    <location>
        <begin position="976"/>
        <end position="992"/>
    </location>
</feature>
<feature type="region of interest" description="Disordered" evidence="1">
    <location>
        <begin position="879"/>
        <end position="920"/>
    </location>
</feature>
<feature type="compositionally biased region" description="Low complexity" evidence="1">
    <location>
        <begin position="655"/>
        <end position="665"/>
    </location>
</feature>
<feature type="compositionally biased region" description="Polar residues" evidence="1">
    <location>
        <begin position="966"/>
        <end position="975"/>
    </location>
</feature>
<comment type="caution">
    <text evidence="4">The sequence shown here is derived from an EMBL/GenBank/DDBJ whole genome shotgun (WGS) entry which is preliminary data.</text>
</comment>
<proteinExistence type="predicted"/>
<organism evidence="4 5">
    <name type="scientific">Littorina saxatilis</name>
    <dbReference type="NCBI Taxonomy" id="31220"/>
    <lineage>
        <taxon>Eukaryota</taxon>
        <taxon>Metazoa</taxon>
        <taxon>Spiralia</taxon>
        <taxon>Lophotrochozoa</taxon>
        <taxon>Mollusca</taxon>
        <taxon>Gastropoda</taxon>
        <taxon>Caenogastropoda</taxon>
        <taxon>Littorinimorpha</taxon>
        <taxon>Littorinoidea</taxon>
        <taxon>Littorinidae</taxon>
        <taxon>Littorina</taxon>
    </lineage>
</organism>
<dbReference type="Proteomes" id="UP001374579">
    <property type="component" value="Unassembled WGS sequence"/>
</dbReference>
<feature type="compositionally biased region" description="Polar residues" evidence="1">
    <location>
        <begin position="933"/>
        <end position="947"/>
    </location>
</feature>